<evidence type="ECO:0000313" key="1">
    <source>
        <dbReference type="EMBL" id="GFY57780.1"/>
    </source>
</evidence>
<organism evidence="1 2">
    <name type="scientific">Trichonephila inaurata madagascariensis</name>
    <dbReference type="NCBI Taxonomy" id="2747483"/>
    <lineage>
        <taxon>Eukaryota</taxon>
        <taxon>Metazoa</taxon>
        <taxon>Ecdysozoa</taxon>
        <taxon>Arthropoda</taxon>
        <taxon>Chelicerata</taxon>
        <taxon>Arachnida</taxon>
        <taxon>Araneae</taxon>
        <taxon>Araneomorphae</taxon>
        <taxon>Entelegynae</taxon>
        <taxon>Araneoidea</taxon>
        <taxon>Nephilidae</taxon>
        <taxon>Trichonephila</taxon>
        <taxon>Trichonephila inaurata</taxon>
    </lineage>
</organism>
<proteinExistence type="predicted"/>
<comment type="caution">
    <text evidence="1">The sequence shown here is derived from an EMBL/GenBank/DDBJ whole genome shotgun (WGS) entry which is preliminary data.</text>
</comment>
<accession>A0A8X7C6Q9</accession>
<dbReference type="EMBL" id="BMAV01011733">
    <property type="protein sequence ID" value="GFY57780.1"/>
    <property type="molecule type" value="Genomic_DNA"/>
</dbReference>
<protein>
    <submittedName>
        <fullName evidence="1">Uncharacterized protein</fullName>
    </submittedName>
</protein>
<reference evidence="1" key="1">
    <citation type="submission" date="2020-08" db="EMBL/GenBank/DDBJ databases">
        <title>Multicomponent nature underlies the extraordinary mechanical properties of spider dragline silk.</title>
        <authorList>
            <person name="Kono N."/>
            <person name="Nakamura H."/>
            <person name="Mori M."/>
            <person name="Yoshida Y."/>
            <person name="Ohtoshi R."/>
            <person name="Malay A.D."/>
            <person name="Moran D.A.P."/>
            <person name="Tomita M."/>
            <person name="Numata K."/>
            <person name="Arakawa K."/>
        </authorList>
    </citation>
    <scope>NUCLEOTIDE SEQUENCE</scope>
</reference>
<name>A0A8X7C6Q9_9ARAC</name>
<keyword evidence="2" id="KW-1185">Reference proteome</keyword>
<sequence>MDPIQLLIGTKMRNKEDIQIRDLRLEEMEENTQREFLRNDAKKNIENTIPRTEKTYNKKKIVQWKKKASVAIPKRAQFEWAKKTKVIGP</sequence>
<gene>
    <name evidence="1" type="ORF">TNIN_297511</name>
</gene>
<dbReference type="Proteomes" id="UP000886998">
    <property type="component" value="Unassembled WGS sequence"/>
</dbReference>
<evidence type="ECO:0000313" key="2">
    <source>
        <dbReference type="Proteomes" id="UP000886998"/>
    </source>
</evidence>
<dbReference type="AlphaFoldDB" id="A0A8X7C6Q9"/>